<name>A0A5C1Y9R5_9MICO</name>
<dbReference type="RefSeq" id="WP_149325973.1">
    <property type="nucleotide sequence ID" value="NZ_CP043504.1"/>
</dbReference>
<evidence type="ECO:0000313" key="1">
    <source>
        <dbReference type="EMBL" id="QEO10556.1"/>
    </source>
</evidence>
<proteinExistence type="predicted"/>
<dbReference type="OrthoDB" id="9951119at2"/>
<protein>
    <submittedName>
        <fullName evidence="1">Uncharacterized protein</fullName>
    </submittedName>
</protein>
<sequence>MATPLEPRPYLAIHLVTVAPDGLRDLHVRVATRTSGVVVKRLNAGESHQPLLPWLESAQLQLPHSFQSYRLAWGVGAGEHATALVFGHDPLADGGSFDDEHGYSGPVGGVRDDVLLGADYETLWGSDGGPDFIDHAGQPVPRDQVNLVGVYPNLLTAENRGKVVK</sequence>
<dbReference type="KEGG" id="lyk:FLP23_11425"/>
<dbReference type="AlphaFoldDB" id="A0A5C1Y9R5"/>
<organism evidence="1 2">
    <name type="scientific">Protaetiibacter larvae</name>
    <dbReference type="NCBI Taxonomy" id="2592654"/>
    <lineage>
        <taxon>Bacteria</taxon>
        <taxon>Bacillati</taxon>
        <taxon>Actinomycetota</taxon>
        <taxon>Actinomycetes</taxon>
        <taxon>Micrococcales</taxon>
        <taxon>Microbacteriaceae</taxon>
        <taxon>Protaetiibacter</taxon>
    </lineage>
</organism>
<gene>
    <name evidence="1" type="ORF">FLP23_11425</name>
</gene>
<reference evidence="1 2" key="1">
    <citation type="submission" date="2019-09" db="EMBL/GenBank/DDBJ databases">
        <title>Genome sequencing of strain KACC 19322.</title>
        <authorList>
            <person name="Heo J."/>
            <person name="Kim S.-J."/>
            <person name="Kim J.-S."/>
            <person name="Hong S.-B."/>
            <person name="Kwon S.-W."/>
        </authorList>
    </citation>
    <scope>NUCLEOTIDE SEQUENCE [LARGE SCALE GENOMIC DNA]</scope>
    <source>
        <strain evidence="1 2">KACC 19322</strain>
    </source>
</reference>
<dbReference type="Proteomes" id="UP000322159">
    <property type="component" value="Chromosome"/>
</dbReference>
<evidence type="ECO:0000313" key="2">
    <source>
        <dbReference type="Proteomes" id="UP000322159"/>
    </source>
</evidence>
<dbReference type="EMBL" id="CP043504">
    <property type="protein sequence ID" value="QEO10556.1"/>
    <property type="molecule type" value="Genomic_DNA"/>
</dbReference>
<keyword evidence="2" id="KW-1185">Reference proteome</keyword>
<accession>A0A5C1Y9R5</accession>